<dbReference type="PANTHER" id="PTHR30469">
    <property type="entry name" value="MULTIDRUG RESISTANCE PROTEIN MDTA"/>
    <property type="match status" value="1"/>
</dbReference>
<dbReference type="Pfam" id="PF25973">
    <property type="entry name" value="BSH_CzcB"/>
    <property type="match status" value="1"/>
</dbReference>
<gene>
    <name evidence="5" type="ORF">J0A69_13785</name>
</gene>
<evidence type="ECO:0000256" key="3">
    <source>
        <dbReference type="SAM" id="SignalP"/>
    </source>
</evidence>
<dbReference type="Proteomes" id="UP000664480">
    <property type="component" value="Unassembled WGS sequence"/>
</dbReference>
<evidence type="ECO:0000313" key="6">
    <source>
        <dbReference type="Proteomes" id="UP000664480"/>
    </source>
</evidence>
<protein>
    <submittedName>
        <fullName evidence="5">Efflux RND transporter periplasmic adaptor subunit</fullName>
    </submittedName>
</protein>
<name>A0ABS3CHE2_9BACT</name>
<proteinExistence type="inferred from homology"/>
<dbReference type="InterPro" id="IPR058647">
    <property type="entry name" value="BSH_CzcB-like"/>
</dbReference>
<keyword evidence="3" id="KW-0732">Signal</keyword>
<keyword evidence="6" id="KW-1185">Reference proteome</keyword>
<keyword evidence="2" id="KW-0175">Coiled coil</keyword>
<dbReference type="Gene3D" id="2.40.420.20">
    <property type="match status" value="1"/>
</dbReference>
<evidence type="ECO:0000256" key="1">
    <source>
        <dbReference type="ARBA" id="ARBA00009477"/>
    </source>
</evidence>
<dbReference type="NCBIfam" id="TIGR01730">
    <property type="entry name" value="RND_mfp"/>
    <property type="match status" value="1"/>
</dbReference>
<dbReference type="Gene3D" id="2.40.50.100">
    <property type="match status" value="1"/>
</dbReference>
<feature type="domain" description="CzcB-like barrel-sandwich hybrid" evidence="4">
    <location>
        <begin position="68"/>
        <end position="184"/>
    </location>
</feature>
<feature type="coiled-coil region" evidence="2">
    <location>
        <begin position="102"/>
        <end position="150"/>
    </location>
</feature>
<evidence type="ECO:0000256" key="2">
    <source>
        <dbReference type="SAM" id="Coils"/>
    </source>
</evidence>
<evidence type="ECO:0000313" key="5">
    <source>
        <dbReference type="EMBL" id="MBN7816513.1"/>
    </source>
</evidence>
<dbReference type="PROSITE" id="PS51257">
    <property type="entry name" value="PROKAR_LIPOPROTEIN"/>
    <property type="match status" value="1"/>
</dbReference>
<sequence length="349" mass="37826">MNTRLVILILFAAGLMTACGKSDAVQQTPDKGESIPVKVASLKKGTLSSPILASGNFTTNEETLLSFKTGGIVQKVYVEEGEAVKKGQVLAALVLTEVQSGLNQAKLGFEKAQRDYERAERLYQDSVATLEQFQNSKTALEIARQQLNTAEFNLTYSQIRATEDGFVLRKFVNDGQQVSSGSPVLQTNGTASNSWKFKATVNDSNWSRIALGDSATVSLGSQEDLFIPGKITRKSQAADPVSGAYWVEVQLEKPDSINLASGMFGRSTIYPTAKTEGWQIPYSALLDAQGDEGFVFVTDDQKSAKKVAVKLGKISNETVQVISGLENFPYLIISGSAYLNDQSPIQIQE</sequence>
<dbReference type="RefSeq" id="WP_206587190.1">
    <property type="nucleotide sequence ID" value="NZ_JAFKCU010000003.1"/>
</dbReference>
<dbReference type="SUPFAM" id="SSF111369">
    <property type="entry name" value="HlyD-like secretion proteins"/>
    <property type="match status" value="1"/>
</dbReference>
<accession>A0ABS3CHE2</accession>
<dbReference type="PANTHER" id="PTHR30469:SF15">
    <property type="entry name" value="HLYD FAMILY OF SECRETION PROTEINS"/>
    <property type="match status" value="1"/>
</dbReference>
<organism evidence="5 6">
    <name type="scientific">Algoriphagus pacificus</name>
    <dbReference type="NCBI Taxonomy" id="2811234"/>
    <lineage>
        <taxon>Bacteria</taxon>
        <taxon>Pseudomonadati</taxon>
        <taxon>Bacteroidota</taxon>
        <taxon>Cytophagia</taxon>
        <taxon>Cytophagales</taxon>
        <taxon>Cyclobacteriaceae</taxon>
        <taxon>Algoriphagus</taxon>
    </lineage>
</organism>
<feature type="chain" id="PRO_5045284182" evidence="3">
    <location>
        <begin position="19"/>
        <end position="349"/>
    </location>
</feature>
<dbReference type="Gene3D" id="1.10.287.470">
    <property type="entry name" value="Helix hairpin bin"/>
    <property type="match status" value="1"/>
</dbReference>
<dbReference type="InterPro" id="IPR006143">
    <property type="entry name" value="RND_pump_MFP"/>
</dbReference>
<dbReference type="EMBL" id="JAFKCU010000003">
    <property type="protein sequence ID" value="MBN7816513.1"/>
    <property type="molecule type" value="Genomic_DNA"/>
</dbReference>
<feature type="signal peptide" evidence="3">
    <location>
        <begin position="1"/>
        <end position="18"/>
    </location>
</feature>
<comment type="caution">
    <text evidence="5">The sequence shown here is derived from an EMBL/GenBank/DDBJ whole genome shotgun (WGS) entry which is preliminary data.</text>
</comment>
<comment type="similarity">
    <text evidence="1">Belongs to the membrane fusion protein (MFP) (TC 8.A.1) family.</text>
</comment>
<dbReference type="Gene3D" id="2.40.30.170">
    <property type="match status" value="1"/>
</dbReference>
<reference evidence="5 6" key="1">
    <citation type="submission" date="2021-03" db="EMBL/GenBank/DDBJ databases">
        <title>novel species isolated from a fishpond in China.</title>
        <authorList>
            <person name="Lu H."/>
            <person name="Cai Z."/>
        </authorList>
    </citation>
    <scope>NUCLEOTIDE SEQUENCE [LARGE SCALE GENOMIC DNA]</scope>
    <source>
        <strain evidence="5 6">YJ13C</strain>
    </source>
</reference>
<evidence type="ECO:0000259" key="4">
    <source>
        <dbReference type="Pfam" id="PF25973"/>
    </source>
</evidence>